<proteinExistence type="predicted"/>
<organism evidence="1 2">
    <name type="scientific">Rhodoferax ferrireducens</name>
    <dbReference type="NCBI Taxonomy" id="192843"/>
    <lineage>
        <taxon>Bacteria</taxon>
        <taxon>Pseudomonadati</taxon>
        <taxon>Pseudomonadota</taxon>
        <taxon>Betaproteobacteria</taxon>
        <taxon>Burkholderiales</taxon>
        <taxon>Comamonadaceae</taxon>
        <taxon>Rhodoferax</taxon>
    </lineage>
</organism>
<dbReference type="EMBL" id="MTEI01000005">
    <property type="protein sequence ID" value="OQW88065.1"/>
    <property type="molecule type" value="Genomic_DNA"/>
</dbReference>
<dbReference type="Pfam" id="PF14375">
    <property type="entry name" value="Cys_rich_CWC"/>
    <property type="match status" value="1"/>
</dbReference>
<evidence type="ECO:0008006" key="3">
    <source>
        <dbReference type="Google" id="ProtNLM"/>
    </source>
</evidence>
<dbReference type="Proteomes" id="UP000192505">
    <property type="component" value="Unassembled WGS sequence"/>
</dbReference>
<dbReference type="AlphaFoldDB" id="A0A1W9KUG6"/>
<evidence type="ECO:0000313" key="1">
    <source>
        <dbReference type="EMBL" id="OQW88065.1"/>
    </source>
</evidence>
<sequence>MPTSAPPQALPASLCPICGQPNACAMETERVTGIQQPPCWCTEVSFSQALLDQIPAAARNTACVCAACVAANPA</sequence>
<evidence type="ECO:0000313" key="2">
    <source>
        <dbReference type="Proteomes" id="UP000192505"/>
    </source>
</evidence>
<dbReference type="InterPro" id="IPR032720">
    <property type="entry name" value="Cys_rich_CWC"/>
</dbReference>
<comment type="caution">
    <text evidence="1">The sequence shown here is derived from an EMBL/GenBank/DDBJ whole genome shotgun (WGS) entry which is preliminary data.</text>
</comment>
<reference evidence="1 2" key="1">
    <citation type="submission" date="2017-01" db="EMBL/GenBank/DDBJ databases">
        <title>Novel large sulfur bacteria in the metagenomes of groundwater-fed chemosynthetic microbial mats in the Lake Huron basin.</title>
        <authorList>
            <person name="Sharrar A.M."/>
            <person name="Flood B.E."/>
            <person name="Bailey J.V."/>
            <person name="Jones D.S."/>
            <person name="Biddanda B."/>
            <person name="Ruberg S.A."/>
            <person name="Marcus D.N."/>
            <person name="Dick G.J."/>
        </authorList>
    </citation>
    <scope>NUCLEOTIDE SEQUENCE [LARGE SCALE GENOMIC DNA]</scope>
    <source>
        <strain evidence="1">A7</strain>
    </source>
</reference>
<gene>
    <name evidence="1" type="ORF">BWK72_09955</name>
</gene>
<protein>
    <recommendedName>
        <fullName evidence="3">DNA or RNA helicases of superfamily II</fullName>
    </recommendedName>
</protein>
<accession>A0A1W9KUG6</accession>
<name>A0A1W9KUG6_9BURK</name>